<organism evidence="1 2">
    <name type="scientific">Trichonephila inaurata madagascariensis</name>
    <dbReference type="NCBI Taxonomy" id="2747483"/>
    <lineage>
        <taxon>Eukaryota</taxon>
        <taxon>Metazoa</taxon>
        <taxon>Ecdysozoa</taxon>
        <taxon>Arthropoda</taxon>
        <taxon>Chelicerata</taxon>
        <taxon>Arachnida</taxon>
        <taxon>Araneae</taxon>
        <taxon>Araneomorphae</taxon>
        <taxon>Entelegynae</taxon>
        <taxon>Araneoidea</taxon>
        <taxon>Nephilidae</taxon>
        <taxon>Trichonephila</taxon>
        <taxon>Trichonephila inaurata</taxon>
    </lineage>
</organism>
<gene>
    <name evidence="1" type="primary">NCL1_57291</name>
    <name evidence="1" type="ORF">TNIN_226211</name>
</gene>
<proteinExistence type="predicted"/>
<protein>
    <submittedName>
        <fullName evidence="1">Uncharacterized protein</fullName>
    </submittedName>
</protein>
<evidence type="ECO:0000313" key="2">
    <source>
        <dbReference type="Proteomes" id="UP000886998"/>
    </source>
</evidence>
<dbReference type="Proteomes" id="UP000886998">
    <property type="component" value="Unassembled WGS sequence"/>
</dbReference>
<comment type="caution">
    <text evidence="1">The sequence shown here is derived from an EMBL/GenBank/DDBJ whole genome shotgun (WGS) entry which is preliminary data.</text>
</comment>
<keyword evidence="2" id="KW-1185">Reference proteome</keyword>
<dbReference type="EMBL" id="BMAV01013806">
    <property type="protein sequence ID" value="GFY61715.1"/>
    <property type="molecule type" value="Genomic_DNA"/>
</dbReference>
<evidence type="ECO:0000313" key="1">
    <source>
        <dbReference type="EMBL" id="GFY61715.1"/>
    </source>
</evidence>
<reference evidence="1" key="1">
    <citation type="submission" date="2020-08" db="EMBL/GenBank/DDBJ databases">
        <title>Multicomponent nature underlies the extraordinary mechanical properties of spider dragline silk.</title>
        <authorList>
            <person name="Kono N."/>
            <person name="Nakamura H."/>
            <person name="Mori M."/>
            <person name="Yoshida Y."/>
            <person name="Ohtoshi R."/>
            <person name="Malay A.D."/>
            <person name="Moran D.A.P."/>
            <person name="Tomita M."/>
            <person name="Numata K."/>
            <person name="Arakawa K."/>
        </authorList>
    </citation>
    <scope>NUCLEOTIDE SEQUENCE</scope>
</reference>
<dbReference type="AlphaFoldDB" id="A0A8X7CCW3"/>
<dbReference type="OrthoDB" id="6453915at2759"/>
<name>A0A8X7CCW3_9ARAC</name>
<sequence>MTSRPNCDYLVSIEWMRYQRQWVPYRIFFASPFDNRTLEVRPSLESLQAFSYHDIVKNLKHSHSLLEEDESWDHKDIVRVPQEELEQFIKFHLVKDYLERENHGWDLVIGATDLATYMYLDRIIPEVMHYVGKEHQAETMVHDMMKRFRWRDEEPTNV</sequence>
<accession>A0A8X7CCW3</accession>